<comment type="caution">
    <text evidence="2">The sequence shown here is derived from an EMBL/GenBank/DDBJ whole genome shotgun (WGS) entry which is preliminary data.</text>
</comment>
<feature type="region of interest" description="Disordered" evidence="1">
    <location>
        <begin position="16"/>
        <end position="42"/>
    </location>
</feature>
<keyword evidence="3" id="KW-1185">Reference proteome</keyword>
<dbReference type="EMBL" id="JADYXP020000004">
    <property type="protein sequence ID" value="KAL0126056.1"/>
    <property type="molecule type" value="Genomic_DNA"/>
</dbReference>
<organism evidence="2 3">
    <name type="scientific">Cardiocondyla obscurior</name>
    <dbReference type="NCBI Taxonomy" id="286306"/>
    <lineage>
        <taxon>Eukaryota</taxon>
        <taxon>Metazoa</taxon>
        <taxon>Ecdysozoa</taxon>
        <taxon>Arthropoda</taxon>
        <taxon>Hexapoda</taxon>
        <taxon>Insecta</taxon>
        <taxon>Pterygota</taxon>
        <taxon>Neoptera</taxon>
        <taxon>Endopterygota</taxon>
        <taxon>Hymenoptera</taxon>
        <taxon>Apocrita</taxon>
        <taxon>Aculeata</taxon>
        <taxon>Formicoidea</taxon>
        <taxon>Formicidae</taxon>
        <taxon>Myrmicinae</taxon>
        <taxon>Cardiocondyla</taxon>
    </lineage>
</organism>
<dbReference type="AlphaFoldDB" id="A0AAW2GFK2"/>
<sequence>MTEIAISISRGVPTARDLLRETNGRSRKKRAPMNRSRQYHRAVAERLRKCDRDYAASRRQRFRKRSTAGE</sequence>
<name>A0AAW2GFK2_9HYME</name>
<evidence type="ECO:0000313" key="3">
    <source>
        <dbReference type="Proteomes" id="UP001430953"/>
    </source>
</evidence>
<feature type="compositionally biased region" description="Basic residues" evidence="1">
    <location>
        <begin position="25"/>
        <end position="40"/>
    </location>
</feature>
<protein>
    <submittedName>
        <fullName evidence="2">Uncharacterized protein</fullName>
    </submittedName>
</protein>
<evidence type="ECO:0000313" key="2">
    <source>
        <dbReference type="EMBL" id="KAL0126056.1"/>
    </source>
</evidence>
<gene>
    <name evidence="2" type="ORF">PUN28_004868</name>
</gene>
<reference evidence="2 3" key="1">
    <citation type="submission" date="2023-03" db="EMBL/GenBank/DDBJ databases">
        <title>High recombination rates correlate with genetic variation in Cardiocondyla obscurior ants.</title>
        <authorList>
            <person name="Errbii M."/>
        </authorList>
    </citation>
    <scope>NUCLEOTIDE SEQUENCE [LARGE SCALE GENOMIC DNA]</scope>
    <source>
        <strain evidence="2">Alpha-2009</strain>
        <tissue evidence="2">Whole body</tissue>
    </source>
</reference>
<proteinExistence type="predicted"/>
<accession>A0AAW2GFK2</accession>
<dbReference type="Proteomes" id="UP001430953">
    <property type="component" value="Unassembled WGS sequence"/>
</dbReference>
<evidence type="ECO:0000256" key="1">
    <source>
        <dbReference type="SAM" id="MobiDB-lite"/>
    </source>
</evidence>